<evidence type="ECO:0000313" key="8">
    <source>
        <dbReference type="Proteomes" id="UP000698240"/>
    </source>
</evidence>
<evidence type="ECO:0000256" key="2">
    <source>
        <dbReference type="ARBA" id="ARBA00022801"/>
    </source>
</evidence>
<feature type="domain" description="LRAT" evidence="4">
    <location>
        <begin position="7"/>
        <end position="110"/>
    </location>
</feature>
<keyword evidence="7" id="KW-1185">Reference proteome</keyword>
<evidence type="ECO:0000313" key="6">
    <source>
        <dbReference type="EMBL" id="NIL26358.1"/>
    </source>
</evidence>
<dbReference type="GO" id="GO:0008970">
    <property type="term" value="F:phospholipase A1 activity"/>
    <property type="evidence" value="ECO:0007669"/>
    <property type="project" value="TreeGrafter"/>
</dbReference>
<dbReference type="GO" id="GO:0004623">
    <property type="term" value="F:phospholipase A2 activity"/>
    <property type="evidence" value="ECO:0007669"/>
    <property type="project" value="TreeGrafter"/>
</dbReference>
<dbReference type="KEGG" id="yma:DA391_08525"/>
<dbReference type="EMBL" id="JAASAN010000002">
    <property type="protein sequence ID" value="NIL26358.1"/>
    <property type="molecule type" value="Genomic_DNA"/>
</dbReference>
<dbReference type="GO" id="GO:0070292">
    <property type="term" value="P:N-acylphosphatidylethanolamine metabolic process"/>
    <property type="evidence" value="ECO:0007669"/>
    <property type="project" value="TreeGrafter"/>
</dbReference>
<gene>
    <name evidence="5" type="ORF">DA391_08525</name>
    <name evidence="6" type="ORF">HB980_07335</name>
</gene>
<dbReference type="AlphaFoldDB" id="A0A2R4NNK2"/>
<accession>A0A2R4NNK2</accession>
<dbReference type="EMBL" id="CP028487">
    <property type="protein sequence ID" value="AVX37695.1"/>
    <property type="molecule type" value="Genomic_DNA"/>
</dbReference>
<evidence type="ECO:0000259" key="4">
    <source>
        <dbReference type="PROSITE" id="PS51934"/>
    </source>
</evidence>
<protein>
    <submittedName>
        <fullName evidence="6">Lecithin retinol acyltransferase family protein</fullName>
    </submittedName>
</protein>
<evidence type="ECO:0000256" key="3">
    <source>
        <dbReference type="ARBA" id="ARBA00023098"/>
    </source>
</evidence>
<dbReference type="PROSITE" id="PS51934">
    <property type="entry name" value="LRAT"/>
    <property type="match status" value="1"/>
</dbReference>
<evidence type="ECO:0000313" key="7">
    <source>
        <dbReference type="Proteomes" id="UP000240908"/>
    </source>
</evidence>
<keyword evidence="2" id="KW-0378">Hydrolase</keyword>
<dbReference type="Pfam" id="PF04970">
    <property type="entry name" value="LRAT"/>
    <property type="match status" value="1"/>
</dbReference>
<dbReference type="PANTHER" id="PTHR13943">
    <property type="entry name" value="HRAS-LIKE SUPPRESSOR - RELATED"/>
    <property type="match status" value="1"/>
</dbReference>
<dbReference type="GO" id="GO:0005737">
    <property type="term" value="C:cytoplasm"/>
    <property type="evidence" value="ECO:0007669"/>
    <property type="project" value="TreeGrafter"/>
</dbReference>
<dbReference type="InterPro" id="IPR007053">
    <property type="entry name" value="LRAT_dom"/>
</dbReference>
<dbReference type="PANTHER" id="PTHR13943:SF77">
    <property type="entry name" value="LRAT DOMAIN-CONTAINING PROTEIN"/>
    <property type="match status" value="1"/>
</dbReference>
<keyword evidence="3" id="KW-0443">Lipid metabolism</keyword>
<evidence type="ECO:0000313" key="5">
    <source>
        <dbReference type="EMBL" id="AVX37695.1"/>
    </source>
</evidence>
<dbReference type="Gene3D" id="3.90.1720.10">
    <property type="entry name" value="endopeptidase domain like (from Nostoc punctiforme)"/>
    <property type="match status" value="1"/>
</dbReference>
<dbReference type="InterPro" id="IPR051496">
    <property type="entry name" value="H-rev107_PLA/AT"/>
</dbReference>
<reference evidence="6" key="2">
    <citation type="submission" date="2020-03" db="EMBL/GenBank/DDBJ databases">
        <authorList>
            <person name="Kislichkina A."/>
            <person name="Dentovskaya S."/>
            <person name="Shaikhutdinov R."/>
            <person name="Ivanov S."/>
            <person name="Sizova A."/>
            <person name="Solomentsev V."/>
            <person name="Bogun A."/>
        </authorList>
    </citation>
    <scope>NUCLEOTIDE SEQUENCE</scope>
    <source>
        <strain evidence="6">SCPM-O-B-8025</strain>
    </source>
</reference>
<dbReference type="Proteomes" id="UP000240908">
    <property type="component" value="Chromosome"/>
</dbReference>
<reference evidence="7" key="1">
    <citation type="journal article" date="2018" name="Genome Announc.">
        <title>First complete genome sequence of Yersinia massiliensis.</title>
        <authorList>
            <person name="Thomas M.C."/>
            <person name="Arling V."/>
            <person name="Goji N."/>
            <person name="Janzen T.W."/>
            <person name="Duceppe M.-O."/>
            <person name="Mathews A."/>
            <person name="Carrillo C."/>
            <person name="Amoako K."/>
        </authorList>
    </citation>
    <scope>NUCLEOTIDE SEQUENCE [LARGE SCALE GENOMIC DNA]</scope>
    <source>
        <strain evidence="7">GTA</strain>
    </source>
</reference>
<dbReference type="Proteomes" id="UP000698240">
    <property type="component" value="Unassembled WGS sequence"/>
</dbReference>
<name>A0A2R4NNK2_9GAMM</name>
<keyword evidence="6" id="KW-0012">Acyltransferase</keyword>
<organism evidence="6 8">
    <name type="scientific">Yersinia massiliensis</name>
    <dbReference type="NCBI Taxonomy" id="419257"/>
    <lineage>
        <taxon>Bacteria</taxon>
        <taxon>Pseudomonadati</taxon>
        <taxon>Pseudomonadota</taxon>
        <taxon>Gammaproteobacteria</taxon>
        <taxon>Enterobacterales</taxon>
        <taxon>Yersiniaceae</taxon>
        <taxon>Yersinia</taxon>
    </lineage>
</organism>
<dbReference type="RefSeq" id="WP_050286384.1">
    <property type="nucleotide sequence ID" value="NZ_CABHYD010000119.1"/>
</dbReference>
<keyword evidence="1" id="KW-0808">Transferase</keyword>
<sequence>MITLGAHLLSTRTGYTHHGIYVGGGKVVHYAGLANGLSKGAICETAIEDFNQNRDEIIVIKHIDEDVRFSPTAIVKRAKDRLGENEYNLIFNNCEHFATWCVTGKAESQQVKKKILYTVKISSAGYNTYHAYKTAQAISDPLLRAAASMTKGQLTRNTVMSAASNSAFSHLTAAASGPSITRGIAATASGVGMTTAAVSSSVAGSSAIAGIVGSSTVAAAAPVVLAVSGVALAGYGAIKLWEWITD</sequence>
<dbReference type="GO" id="GO:0016410">
    <property type="term" value="F:N-acyltransferase activity"/>
    <property type="evidence" value="ECO:0007669"/>
    <property type="project" value="TreeGrafter"/>
</dbReference>
<evidence type="ECO:0000256" key="1">
    <source>
        <dbReference type="ARBA" id="ARBA00022679"/>
    </source>
</evidence>
<proteinExistence type="predicted"/>